<dbReference type="Gene3D" id="3.60.20.40">
    <property type="match status" value="1"/>
</dbReference>
<evidence type="ECO:0000256" key="1">
    <source>
        <dbReference type="SAM" id="MobiDB-lite"/>
    </source>
</evidence>
<keyword evidence="3" id="KW-1185">Reference proteome</keyword>
<feature type="compositionally biased region" description="Pro residues" evidence="1">
    <location>
        <begin position="1"/>
        <end position="10"/>
    </location>
</feature>
<accession>A0A6H9WQ61</accession>
<dbReference type="EMBL" id="WBJY01000002">
    <property type="protein sequence ID" value="KAB1648155.1"/>
    <property type="molecule type" value="Genomic_DNA"/>
</dbReference>
<dbReference type="InterPro" id="IPR043137">
    <property type="entry name" value="GGT_ssub_C"/>
</dbReference>
<dbReference type="InterPro" id="IPR029055">
    <property type="entry name" value="Ntn_hydrolases_N"/>
</dbReference>
<feature type="region of interest" description="Disordered" evidence="1">
    <location>
        <begin position="1"/>
        <end position="21"/>
    </location>
</feature>
<proteinExistence type="predicted"/>
<dbReference type="Proteomes" id="UP000431744">
    <property type="component" value="Unassembled WGS sequence"/>
</dbReference>
<gene>
    <name evidence="2" type="ORF">F8O04_10580</name>
</gene>
<protein>
    <submittedName>
        <fullName evidence="2">Gamma-glutamyltranspeptidase</fullName>
    </submittedName>
</protein>
<dbReference type="SUPFAM" id="SSF56235">
    <property type="entry name" value="N-terminal nucleophile aminohydrolases (Ntn hydrolases)"/>
    <property type="match status" value="1"/>
</dbReference>
<reference evidence="2 3" key="1">
    <citation type="submission" date="2019-09" db="EMBL/GenBank/DDBJ databases">
        <title>Phylogeny of genus Pseudoclavibacter and closely related genus.</title>
        <authorList>
            <person name="Li Y."/>
        </authorList>
    </citation>
    <scope>NUCLEOTIDE SEQUENCE [LARGE SCALE GENOMIC DNA]</scope>
    <source>
        <strain evidence="2 3">EGI 60007</strain>
    </source>
</reference>
<feature type="compositionally biased region" description="Polar residues" evidence="1">
    <location>
        <begin position="12"/>
        <end position="21"/>
    </location>
</feature>
<evidence type="ECO:0000313" key="2">
    <source>
        <dbReference type="EMBL" id="KAB1648155.1"/>
    </source>
</evidence>
<sequence length="539" mass="56079">MTHASDPPPRGTNATMTPTNGAIATPHRLATRAGELAFRSGGTAVDAALAAAATLAVVYPHNTGIGGDLVAIVRDPDGRLHGVNATGWGAERESLEQLVDRYGAEIPRRGVGPITVPGALRGWAVLAEVGARLGRSAHLGTAIEAARDGVTVSSSLAMCLAAEWATLDDPDARAALGIEDRPLRRGERLMQPALARTLELLERDGFDAFYEGELADEVVSGLAAKGARFTAQDFASFAADRTDPIGIDWRGLRVSTLGPNTQGFGLLRAAAALDTSEREAPELIARLFSEANHLRDTALGDPRHAPVDIAPLVHGDVDLPEPATVPDPRLARGDTIGIAAADAEGWAVSLVQSQFHLFGSGVYDPGTGILFHNRGYSFSLDAAAPGRFGPRVRPAHTLMPVVVTDAAGEPAFVQATMGGKAQAQIHTQLLLRLAGGASAAEAVAAPRWTVGAYAPGDRSDSVYAEADVPDEVVARLHDEGYPIVTVPPLTEMLGHSNVVRRVGTGFDAAADPRSDGAAYVAAPAEGEDLEGAEAVQRAG</sequence>
<name>A0A6H9WQ61_9MICO</name>
<dbReference type="PANTHER" id="PTHR43881:SF5">
    <property type="entry name" value="GAMMA-GLUTAMYLTRANSPEPTIDASE"/>
    <property type="match status" value="1"/>
</dbReference>
<comment type="caution">
    <text evidence="2">The sequence shown here is derived from an EMBL/GenBank/DDBJ whole genome shotgun (WGS) entry which is preliminary data.</text>
</comment>
<dbReference type="InterPro" id="IPR052896">
    <property type="entry name" value="GGT-like_enzyme"/>
</dbReference>
<evidence type="ECO:0000313" key="3">
    <source>
        <dbReference type="Proteomes" id="UP000431744"/>
    </source>
</evidence>
<dbReference type="OrthoDB" id="9781342at2"/>
<dbReference type="PANTHER" id="PTHR43881">
    <property type="entry name" value="GAMMA-GLUTAMYLTRANSPEPTIDASE (AFU_ORTHOLOGUE AFUA_4G13580)"/>
    <property type="match status" value="1"/>
</dbReference>
<dbReference type="AlphaFoldDB" id="A0A6H9WQ61"/>
<dbReference type="PRINTS" id="PR01210">
    <property type="entry name" value="GGTRANSPTASE"/>
</dbReference>
<feature type="region of interest" description="Disordered" evidence="1">
    <location>
        <begin position="517"/>
        <end position="539"/>
    </location>
</feature>
<organism evidence="2 3">
    <name type="scientific">Pseudoclavibacter endophyticus</name>
    <dbReference type="NCBI Taxonomy" id="1778590"/>
    <lineage>
        <taxon>Bacteria</taxon>
        <taxon>Bacillati</taxon>
        <taxon>Actinomycetota</taxon>
        <taxon>Actinomycetes</taxon>
        <taxon>Micrococcales</taxon>
        <taxon>Microbacteriaceae</taxon>
        <taxon>Pseudoclavibacter</taxon>
    </lineage>
</organism>
<dbReference type="Pfam" id="PF01019">
    <property type="entry name" value="G_glu_transpept"/>
    <property type="match status" value="1"/>
</dbReference>